<dbReference type="PROSITE" id="PS50937">
    <property type="entry name" value="HTH_MERR_2"/>
    <property type="match status" value="1"/>
</dbReference>
<feature type="domain" description="HTH merR-type" evidence="2">
    <location>
        <begin position="105"/>
        <end position="174"/>
    </location>
</feature>
<dbReference type="GO" id="GO:0003700">
    <property type="term" value="F:DNA-binding transcription factor activity"/>
    <property type="evidence" value="ECO:0007669"/>
    <property type="project" value="InterPro"/>
</dbReference>
<dbReference type="AlphaFoldDB" id="A0A4V3IWT3"/>
<dbReference type="InterPro" id="IPR047057">
    <property type="entry name" value="MerR_fam"/>
</dbReference>
<dbReference type="SUPFAM" id="SSF46955">
    <property type="entry name" value="Putative DNA-binding domain"/>
    <property type="match status" value="1"/>
</dbReference>
<dbReference type="InterPro" id="IPR000551">
    <property type="entry name" value="MerR-type_HTH_dom"/>
</dbReference>
<proteinExistence type="predicted"/>
<dbReference type="OrthoDB" id="4569196at2"/>
<organism evidence="3 4">
    <name type="scientific">Cryobacterium lactosi</name>
    <dbReference type="NCBI Taxonomy" id="1259202"/>
    <lineage>
        <taxon>Bacteria</taxon>
        <taxon>Bacillati</taxon>
        <taxon>Actinomycetota</taxon>
        <taxon>Actinomycetes</taxon>
        <taxon>Micrococcales</taxon>
        <taxon>Microbacteriaceae</taxon>
        <taxon>Cryobacterium</taxon>
    </lineage>
</organism>
<dbReference type="PANTHER" id="PTHR30204:SF93">
    <property type="entry name" value="HTH MERR-TYPE DOMAIN-CONTAINING PROTEIN"/>
    <property type="match status" value="1"/>
</dbReference>
<evidence type="ECO:0000313" key="3">
    <source>
        <dbReference type="EMBL" id="TFD87050.1"/>
    </source>
</evidence>
<gene>
    <name evidence="3" type="ORF">E3T61_14400</name>
</gene>
<dbReference type="CDD" id="cd00592">
    <property type="entry name" value="HTH_MerR-like"/>
    <property type="match status" value="1"/>
</dbReference>
<comment type="caution">
    <text evidence="3">The sequence shown here is derived from an EMBL/GenBank/DDBJ whole genome shotgun (WGS) entry which is preliminary data.</text>
</comment>
<accession>A0A4V3IWT3</accession>
<dbReference type="PANTHER" id="PTHR30204">
    <property type="entry name" value="REDOX-CYCLING DRUG-SENSING TRANSCRIPTIONAL ACTIVATOR SOXR"/>
    <property type="match status" value="1"/>
</dbReference>
<sequence length="349" mass="38774">MCSSRAVFPIPACPRTTRYPLRPTCALVSRFSTTARSARRPKRLASSAPVHVLESKCLPQGSWRWREYHLRSVHRREGIIFAASLAERQLPPTTVSSEVKENIVTWSTRELADLAGTTVNTVRHYHSIGLLQAPERSYNGYKRYRVGHLVRLIQVRRLAELGVPLANVEAAGPSGLAVPGGLGELDTQVQAEIKRLHVARADIAAILRDNAPVDTPRGFESMASRLSEADRALIHVFARLYDTESMANLKQMVAAESEDLRRDFDNLPVDSDGVTRQRVVHRISAEDANWRSPDPPWSIESVVGLRGAADIYETLSAVLQELYNSAQHDVVRRADVYASETEHSLVSAS</sequence>
<dbReference type="InterPro" id="IPR009061">
    <property type="entry name" value="DNA-bd_dom_put_sf"/>
</dbReference>
<evidence type="ECO:0000313" key="4">
    <source>
        <dbReference type="Proteomes" id="UP000298468"/>
    </source>
</evidence>
<reference evidence="3 4" key="1">
    <citation type="submission" date="2019-03" db="EMBL/GenBank/DDBJ databases">
        <title>Genomics of glacier-inhabiting Cryobacterium strains.</title>
        <authorList>
            <person name="Liu Q."/>
            <person name="Xin Y.-H."/>
        </authorList>
    </citation>
    <scope>NUCLEOTIDE SEQUENCE [LARGE SCALE GENOMIC DNA]</scope>
    <source>
        <strain evidence="3 4">Sr59</strain>
    </source>
</reference>
<evidence type="ECO:0000259" key="2">
    <source>
        <dbReference type="PROSITE" id="PS50937"/>
    </source>
</evidence>
<dbReference type="SMART" id="SM00422">
    <property type="entry name" value="HTH_MERR"/>
    <property type="match status" value="1"/>
</dbReference>
<protein>
    <submittedName>
        <fullName evidence="3">MerR family transcriptional regulator</fullName>
    </submittedName>
</protein>
<keyword evidence="4" id="KW-1185">Reference proteome</keyword>
<dbReference type="Proteomes" id="UP000298468">
    <property type="component" value="Unassembled WGS sequence"/>
</dbReference>
<dbReference type="GO" id="GO:0003677">
    <property type="term" value="F:DNA binding"/>
    <property type="evidence" value="ECO:0007669"/>
    <property type="project" value="UniProtKB-KW"/>
</dbReference>
<dbReference type="Pfam" id="PF00376">
    <property type="entry name" value="MerR"/>
    <property type="match status" value="1"/>
</dbReference>
<dbReference type="Gene3D" id="1.10.1660.10">
    <property type="match status" value="1"/>
</dbReference>
<dbReference type="EMBL" id="SOHM01000031">
    <property type="protein sequence ID" value="TFD87050.1"/>
    <property type="molecule type" value="Genomic_DNA"/>
</dbReference>
<name>A0A4V3IWT3_9MICO</name>
<evidence type="ECO:0000256" key="1">
    <source>
        <dbReference type="ARBA" id="ARBA00023125"/>
    </source>
</evidence>
<keyword evidence="1" id="KW-0238">DNA-binding</keyword>